<organism evidence="18">
    <name type="scientific">Davidia involucrata</name>
    <name type="common">Dove tree</name>
    <dbReference type="NCBI Taxonomy" id="16924"/>
    <lineage>
        <taxon>Eukaryota</taxon>
        <taxon>Viridiplantae</taxon>
        <taxon>Streptophyta</taxon>
        <taxon>Embryophyta</taxon>
        <taxon>Tracheophyta</taxon>
        <taxon>Spermatophyta</taxon>
        <taxon>Magnoliopsida</taxon>
        <taxon>eudicotyledons</taxon>
        <taxon>Gunneridae</taxon>
        <taxon>Pentapetalae</taxon>
        <taxon>asterids</taxon>
        <taxon>Cornales</taxon>
        <taxon>Nyssaceae</taxon>
        <taxon>Davidia</taxon>
    </lineage>
</organism>
<evidence type="ECO:0000256" key="2">
    <source>
        <dbReference type="ARBA" id="ARBA00012513"/>
    </source>
</evidence>
<dbReference type="InterPro" id="IPR000719">
    <property type="entry name" value="Prot_kinase_dom"/>
</dbReference>
<evidence type="ECO:0000256" key="1">
    <source>
        <dbReference type="ARBA" id="ARBA00004162"/>
    </source>
</evidence>
<dbReference type="EMBL" id="GHES01036831">
    <property type="protein sequence ID" value="MPA67390.1"/>
    <property type="molecule type" value="Transcribed_RNA"/>
</dbReference>
<feature type="region of interest" description="Disordered" evidence="15">
    <location>
        <begin position="1"/>
        <end position="319"/>
    </location>
</feature>
<dbReference type="FunFam" id="3.30.200.20:FF:000212">
    <property type="entry name" value="Proline-rich receptor-like protein kinase PERK8"/>
    <property type="match status" value="1"/>
</dbReference>
<evidence type="ECO:0000256" key="14">
    <source>
        <dbReference type="PROSITE-ProRule" id="PRU10141"/>
    </source>
</evidence>
<dbReference type="GO" id="GO:0106310">
    <property type="term" value="F:protein serine kinase activity"/>
    <property type="evidence" value="ECO:0007669"/>
    <property type="project" value="RHEA"/>
</dbReference>
<dbReference type="PANTHER" id="PTHR47982">
    <property type="entry name" value="PROLINE-RICH RECEPTOR-LIKE PROTEIN KINASE PERK4"/>
    <property type="match status" value="1"/>
</dbReference>
<dbReference type="InterPro" id="IPR047117">
    <property type="entry name" value="PERK1-13-like"/>
</dbReference>
<feature type="domain" description="Protein kinase" evidence="17">
    <location>
        <begin position="425"/>
        <end position="701"/>
    </location>
</feature>
<dbReference type="FunFam" id="1.10.510.10:FF:000173">
    <property type="entry name" value="proline-rich receptor-like protein kinase PERK8"/>
    <property type="match status" value="1"/>
</dbReference>
<evidence type="ECO:0000256" key="5">
    <source>
        <dbReference type="ARBA" id="ARBA00022679"/>
    </source>
</evidence>
<dbReference type="GO" id="GO:0004674">
    <property type="term" value="F:protein serine/threonine kinase activity"/>
    <property type="evidence" value="ECO:0007669"/>
    <property type="project" value="UniProtKB-KW"/>
</dbReference>
<dbReference type="SMART" id="SM00220">
    <property type="entry name" value="S_TKc"/>
    <property type="match status" value="1"/>
</dbReference>
<dbReference type="PROSITE" id="PS00107">
    <property type="entry name" value="PROTEIN_KINASE_ATP"/>
    <property type="match status" value="1"/>
</dbReference>
<evidence type="ECO:0000259" key="17">
    <source>
        <dbReference type="PROSITE" id="PS50011"/>
    </source>
</evidence>
<keyword evidence="6 16" id="KW-0812">Transmembrane</keyword>
<dbReference type="AlphaFoldDB" id="A0A5B7BEN2"/>
<sequence>MATTSPSPKSSSSAVPPASTTPPPPQPSTPPPEPSTISPSSQPNANPPDPATPSNGTSPPPPQPPVASPPPLAEGSLSLAPTTSPPPPPLQSVSPSPPPPANVPPPSSNSPPPPASVLPPSSNSPPPPSSNPPAGSPPPPSSNPPASSPPPPSSNPPTSSPPPPSSEPPNNSPPPAPPKPPKRSPPPPSSQPPQNSPPPPSSKSPEISPPPPASIPPKNSPPPPASMPPKNSPPLPASMPPSKSPPPPVLTSPSVPPPASPPSSNSPPKLSPSPPPPSLLSPPSPSPPSPSQVPIPPTGNPTNNSNTNAPENSNSTGNGGLGTGGTVAIGLVLGFILLGIIGTAAWCMRKQKKKVSGLNGGYVMPTSLGSSRKSDSALLKIQTSAPHMGSDSGSDFVYSSTEQGGLGNSRSWFTYQELVEATNGFSAQNLLGEGGFGCVYKGYLADGREVAVKQLKIGGGQGEREFKAEVEIISRIHHRHLVSLVGYCISENQRLLVYDYVPNNTLYFHLHGEGRPVMDWATRVKIAAGAARGIAYLHEDCHPRIIHRDIKSSNILLDNNFEAQVSDFGLAKLALDANTHITTRVMGTFGYMAPEYASSGKLTEKSDVFSFGVVLLELITGRKPVDASQPLGEESLVEWARPLLSHAIDTEEFEGLADPRLEKIYVDSEMFRMIEAAAACVRHSAAKRPQMGQVVRAFDSIATSDLTNGMRVGESEIFNSAEQSSEIRLFQRMAFGSQDYSTDFFSQSSWNS</sequence>
<evidence type="ECO:0000256" key="4">
    <source>
        <dbReference type="ARBA" id="ARBA00022527"/>
    </source>
</evidence>
<reference evidence="18" key="1">
    <citation type="submission" date="2019-08" db="EMBL/GenBank/DDBJ databases">
        <title>Reference gene set and small RNA set construction with multiple tissues from Davidia involucrata Baill.</title>
        <authorList>
            <person name="Yang H."/>
            <person name="Zhou C."/>
            <person name="Li G."/>
            <person name="Wang J."/>
            <person name="Gao P."/>
            <person name="Wang M."/>
            <person name="Wang R."/>
            <person name="Zhao Y."/>
        </authorList>
    </citation>
    <scope>NUCLEOTIDE SEQUENCE</scope>
    <source>
        <tissue evidence="18">Mixed with DoveR01_LX</tissue>
    </source>
</reference>
<feature type="compositionally biased region" description="Pro residues" evidence="15">
    <location>
        <begin position="83"/>
        <end position="299"/>
    </location>
</feature>
<keyword evidence="10 16" id="KW-1133">Transmembrane helix</keyword>
<evidence type="ECO:0000256" key="3">
    <source>
        <dbReference type="ARBA" id="ARBA00022475"/>
    </source>
</evidence>
<proteinExistence type="predicted"/>
<dbReference type="InterPro" id="IPR011009">
    <property type="entry name" value="Kinase-like_dom_sf"/>
</dbReference>
<feature type="compositionally biased region" description="Pro residues" evidence="15">
    <location>
        <begin position="19"/>
        <end position="34"/>
    </location>
</feature>
<evidence type="ECO:0000256" key="6">
    <source>
        <dbReference type="ARBA" id="ARBA00022692"/>
    </source>
</evidence>
<keyword evidence="3" id="KW-1003">Cell membrane</keyword>
<dbReference type="GO" id="GO:0005886">
    <property type="term" value="C:plasma membrane"/>
    <property type="evidence" value="ECO:0007669"/>
    <property type="project" value="UniProtKB-SubCell"/>
</dbReference>
<evidence type="ECO:0000256" key="10">
    <source>
        <dbReference type="ARBA" id="ARBA00022989"/>
    </source>
</evidence>
<keyword evidence="4" id="KW-0723">Serine/threonine-protein kinase</keyword>
<feature type="compositionally biased region" description="Low complexity" evidence="15">
    <location>
        <begin position="1"/>
        <end position="18"/>
    </location>
</feature>
<feature type="transmembrane region" description="Helical" evidence="16">
    <location>
        <begin position="327"/>
        <end position="348"/>
    </location>
</feature>
<dbReference type="InterPro" id="IPR017441">
    <property type="entry name" value="Protein_kinase_ATP_BS"/>
</dbReference>
<feature type="compositionally biased region" description="Pro residues" evidence="15">
    <location>
        <begin position="58"/>
        <end position="72"/>
    </location>
</feature>
<keyword evidence="9 14" id="KW-0067">ATP-binding</keyword>
<evidence type="ECO:0000313" key="18">
    <source>
        <dbReference type="EMBL" id="MPA67390.1"/>
    </source>
</evidence>
<comment type="subcellular location">
    <subcellularLocation>
        <location evidence="1">Cell membrane</location>
        <topology evidence="1">Single-pass membrane protein</topology>
    </subcellularLocation>
</comment>
<name>A0A5B7BEN2_DAVIN</name>
<keyword evidence="11 16" id="KW-0472">Membrane</keyword>
<evidence type="ECO:0000256" key="7">
    <source>
        <dbReference type="ARBA" id="ARBA00022741"/>
    </source>
</evidence>
<evidence type="ECO:0000256" key="11">
    <source>
        <dbReference type="ARBA" id="ARBA00023136"/>
    </source>
</evidence>
<dbReference type="PROSITE" id="PS00108">
    <property type="entry name" value="PROTEIN_KINASE_ST"/>
    <property type="match status" value="1"/>
</dbReference>
<gene>
    <name evidence="18" type="ORF">Din_036831</name>
</gene>
<evidence type="ECO:0000256" key="16">
    <source>
        <dbReference type="SAM" id="Phobius"/>
    </source>
</evidence>
<dbReference type="EC" id="2.7.11.1" evidence="2"/>
<keyword evidence="8 18" id="KW-0418">Kinase</keyword>
<evidence type="ECO:0000256" key="9">
    <source>
        <dbReference type="ARBA" id="ARBA00022840"/>
    </source>
</evidence>
<dbReference type="Gene3D" id="1.10.510.10">
    <property type="entry name" value="Transferase(Phosphotransferase) domain 1"/>
    <property type="match status" value="1"/>
</dbReference>
<comment type="catalytic activity">
    <reaction evidence="12">
        <text>L-threonyl-[protein] + ATP = O-phospho-L-threonyl-[protein] + ADP + H(+)</text>
        <dbReference type="Rhea" id="RHEA:46608"/>
        <dbReference type="Rhea" id="RHEA-COMP:11060"/>
        <dbReference type="Rhea" id="RHEA-COMP:11605"/>
        <dbReference type="ChEBI" id="CHEBI:15378"/>
        <dbReference type="ChEBI" id="CHEBI:30013"/>
        <dbReference type="ChEBI" id="CHEBI:30616"/>
        <dbReference type="ChEBI" id="CHEBI:61977"/>
        <dbReference type="ChEBI" id="CHEBI:456216"/>
        <dbReference type="EC" id="2.7.11.1"/>
    </reaction>
</comment>
<dbReference type="InterPro" id="IPR001245">
    <property type="entry name" value="Ser-Thr/Tyr_kinase_cat_dom"/>
</dbReference>
<evidence type="ECO:0000256" key="13">
    <source>
        <dbReference type="ARBA" id="ARBA00048679"/>
    </source>
</evidence>
<evidence type="ECO:0000256" key="12">
    <source>
        <dbReference type="ARBA" id="ARBA00047899"/>
    </source>
</evidence>
<dbReference type="InterPro" id="IPR008271">
    <property type="entry name" value="Ser/Thr_kinase_AS"/>
</dbReference>
<evidence type="ECO:0000256" key="15">
    <source>
        <dbReference type="SAM" id="MobiDB-lite"/>
    </source>
</evidence>
<dbReference type="Pfam" id="PF07714">
    <property type="entry name" value="PK_Tyr_Ser-Thr"/>
    <property type="match status" value="1"/>
</dbReference>
<feature type="binding site" evidence="14">
    <location>
        <position position="453"/>
    </location>
    <ligand>
        <name>ATP</name>
        <dbReference type="ChEBI" id="CHEBI:30616"/>
    </ligand>
</feature>
<dbReference type="GO" id="GO:0005524">
    <property type="term" value="F:ATP binding"/>
    <property type="evidence" value="ECO:0007669"/>
    <property type="project" value="UniProtKB-UniRule"/>
</dbReference>
<feature type="compositionally biased region" description="Low complexity" evidence="15">
    <location>
        <begin position="300"/>
        <end position="316"/>
    </location>
</feature>
<dbReference type="PANTHER" id="PTHR47982:SF45">
    <property type="entry name" value="NON-SPECIFIC SERINE_THREONINE PROTEIN KINASE"/>
    <property type="match status" value="1"/>
</dbReference>
<protein>
    <recommendedName>
        <fullName evidence="2">non-specific serine/threonine protein kinase</fullName>
        <ecNumber evidence="2">2.7.11.1</ecNumber>
    </recommendedName>
</protein>
<dbReference type="PROSITE" id="PS50011">
    <property type="entry name" value="PROTEIN_KINASE_DOM"/>
    <property type="match status" value="1"/>
</dbReference>
<comment type="catalytic activity">
    <reaction evidence="13">
        <text>L-seryl-[protein] + ATP = O-phospho-L-seryl-[protein] + ADP + H(+)</text>
        <dbReference type="Rhea" id="RHEA:17989"/>
        <dbReference type="Rhea" id="RHEA-COMP:9863"/>
        <dbReference type="Rhea" id="RHEA-COMP:11604"/>
        <dbReference type="ChEBI" id="CHEBI:15378"/>
        <dbReference type="ChEBI" id="CHEBI:29999"/>
        <dbReference type="ChEBI" id="CHEBI:30616"/>
        <dbReference type="ChEBI" id="CHEBI:83421"/>
        <dbReference type="ChEBI" id="CHEBI:456216"/>
        <dbReference type="EC" id="2.7.11.1"/>
    </reaction>
</comment>
<dbReference type="CDD" id="cd14066">
    <property type="entry name" value="STKc_IRAK"/>
    <property type="match status" value="1"/>
</dbReference>
<dbReference type="Gene3D" id="3.30.200.20">
    <property type="entry name" value="Phosphorylase Kinase, domain 1"/>
    <property type="match status" value="1"/>
</dbReference>
<accession>A0A5B7BEN2</accession>
<keyword evidence="5 18" id="KW-0808">Transferase</keyword>
<keyword evidence="7 14" id="KW-0547">Nucleotide-binding</keyword>
<dbReference type="SUPFAM" id="SSF56112">
    <property type="entry name" value="Protein kinase-like (PK-like)"/>
    <property type="match status" value="1"/>
</dbReference>
<keyword evidence="18" id="KW-0675">Receptor</keyword>
<evidence type="ECO:0000256" key="8">
    <source>
        <dbReference type="ARBA" id="ARBA00022777"/>
    </source>
</evidence>